<protein>
    <recommendedName>
        <fullName evidence="6">Ankyrin repeat protein</fullName>
    </recommendedName>
</protein>
<comment type="caution">
    <text evidence="4">The sequence shown here is derived from an EMBL/GenBank/DDBJ whole genome shotgun (WGS) entry which is preliminary data.</text>
</comment>
<dbReference type="PANTHER" id="PTHR24173:SF74">
    <property type="entry name" value="ANKYRIN REPEAT DOMAIN-CONTAINING PROTEIN 16"/>
    <property type="match status" value="1"/>
</dbReference>
<feature type="repeat" description="ANK" evidence="3">
    <location>
        <begin position="173"/>
        <end position="207"/>
    </location>
</feature>
<evidence type="ECO:0000256" key="1">
    <source>
        <dbReference type="ARBA" id="ARBA00022737"/>
    </source>
</evidence>
<keyword evidence="2 3" id="KW-0040">ANK repeat</keyword>
<dbReference type="PROSITE" id="PS50297">
    <property type="entry name" value="ANK_REP_REGION"/>
    <property type="match status" value="1"/>
</dbReference>
<keyword evidence="1" id="KW-0677">Repeat</keyword>
<organism evidence="4 5">
    <name type="scientific">Penicillium argentinense</name>
    <dbReference type="NCBI Taxonomy" id="1131581"/>
    <lineage>
        <taxon>Eukaryota</taxon>
        <taxon>Fungi</taxon>
        <taxon>Dikarya</taxon>
        <taxon>Ascomycota</taxon>
        <taxon>Pezizomycotina</taxon>
        <taxon>Eurotiomycetes</taxon>
        <taxon>Eurotiomycetidae</taxon>
        <taxon>Eurotiales</taxon>
        <taxon>Aspergillaceae</taxon>
        <taxon>Penicillium</taxon>
    </lineage>
</organism>
<dbReference type="InterPro" id="IPR036770">
    <property type="entry name" value="Ankyrin_rpt-contain_sf"/>
</dbReference>
<dbReference type="Gene3D" id="1.25.40.20">
    <property type="entry name" value="Ankyrin repeat-containing domain"/>
    <property type="match status" value="1"/>
</dbReference>
<dbReference type="Pfam" id="PF12796">
    <property type="entry name" value="Ank_2"/>
    <property type="match status" value="1"/>
</dbReference>
<dbReference type="SMART" id="SM00248">
    <property type="entry name" value="ANK"/>
    <property type="match status" value="5"/>
</dbReference>
<dbReference type="RefSeq" id="XP_056470998.1">
    <property type="nucleotide sequence ID" value="XM_056620192.1"/>
</dbReference>
<dbReference type="SUPFAM" id="SSF48403">
    <property type="entry name" value="Ankyrin repeat"/>
    <property type="match status" value="1"/>
</dbReference>
<evidence type="ECO:0000256" key="3">
    <source>
        <dbReference type="PROSITE-ProRule" id="PRU00023"/>
    </source>
</evidence>
<sequence>MTCLIYEPAVQDNVPCSYANEFCSSEETALLTAIMSCYLENERQLLKAGADPIALGQSGESAFELSVYCAEDPSRHERKEAFQEITKLFLETLRPAGLKWFARLNTRGLSPLCWAACHNAIDVMRYLLDSGENVNQQSCLGMTPLHCSAECDREEACRLLAQKDIEVEKKDHHGATAIHHAAKNGHGDESVAQRLLAENTERDIAMEVIGYDPRTRESSSVLHNAVRHCSLEIVRRLLVVRFLIYTIPELIKPDILSFEIFKSEMLTRESYVEEATELYDCGYPADKCPPYMVIYETLRTICENQQEIVENRKEINVLSVLAALPRTTEIELDFPQSIDEPQWVDSYLSLDMTAKEVSNTHHLQAITKALQRRPESRASLVTIELSSLHLPYYSPWELPNFSALSDALERLLEQCTTLRITERSASLELLLGPFDAATETLFAARADNLTEAMQRHTL</sequence>
<feature type="repeat" description="ANK" evidence="3">
    <location>
        <begin position="107"/>
        <end position="139"/>
    </location>
</feature>
<dbReference type="PANTHER" id="PTHR24173">
    <property type="entry name" value="ANKYRIN REPEAT CONTAINING"/>
    <property type="match status" value="1"/>
</dbReference>
<name>A0A9W9EW80_9EURO</name>
<dbReference type="PROSITE" id="PS50088">
    <property type="entry name" value="ANK_REPEAT"/>
    <property type="match status" value="2"/>
</dbReference>
<evidence type="ECO:0000256" key="2">
    <source>
        <dbReference type="ARBA" id="ARBA00023043"/>
    </source>
</evidence>
<reference evidence="4" key="2">
    <citation type="journal article" date="2023" name="IMA Fungus">
        <title>Comparative genomic study of the Penicillium genus elucidates a diverse pangenome and 15 lateral gene transfer events.</title>
        <authorList>
            <person name="Petersen C."/>
            <person name="Sorensen T."/>
            <person name="Nielsen M.R."/>
            <person name="Sondergaard T.E."/>
            <person name="Sorensen J.L."/>
            <person name="Fitzpatrick D.A."/>
            <person name="Frisvad J.C."/>
            <person name="Nielsen K.L."/>
        </authorList>
    </citation>
    <scope>NUCLEOTIDE SEQUENCE</scope>
    <source>
        <strain evidence="4">IBT 30761</strain>
    </source>
</reference>
<keyword evidence="5" id="KW-1185">Reference proteome</keyword>
<evidence type="ECO:0000313" key="5">
    <source>
        <dbReference type="Proteomes" id="UP001149074"/>
    </source>
</evidence>
<dbReference type="AlphaFoldDB" id="A0A9W9EW80"/>
<reference evidence="4" key="1">
    <citation type="submission" date="2022-11" db="EMBL/GenBank/DDBJ databases">
        <authorList>
            <person name="Petersen C."/>
        </authorList>
    </citation>
    <scope>NUCLEOTIDE SEQUENCE</scope>
    <source>
        <strain evidence="4">IBT 30761</strain>
    </source>
</reference>
<gene>
    <name evidence="4" type="ORF">N7532_007700</name>
</gene>
<dbReference type="GeneID" id="81359171"/>
<dbReference type="Pfam" id="PF00023">
    <property type="entry name" value="Ank"/>
    <property type="match status" value="1"/>
</dbReference>
<dbReference type="Proteomes" id="UP001149074">
    <property type="component" value="Unassembled WGS sequence"/>
</dbReference>
<dbReference type="EMBL" id="JAPQKI010000009">
    <property type="protein sequence ID" value="KAJ5089016.1"/>
    <property type="molecule type" value="Genomic_DNA"/>
</dbReference>
<dbReference type="InterPro" id="IPR002110">
    <property type="entry name" value="Ankyrin_rpt"/>
</dbReference>
<accession>A0A9W9EW80</accession>
<proteinExistence type="predicted"/>
<dbReference type="OrthoDB" id="4396256at2759"/>
<evidence type="ECO:0000313" key="4">
    <source>
        <dbReference type="EMBL" id="KAJ5089016.1"/>
    </source>
</evidence>
<evidence type="ECO:0008006" key="6">
    <source>
        <dbReference type="Google" id="ProtNLM"/>
    </source>
</evidence>